<evidence type="ECO:0000256" key="5">
    <source>
        <dbReference type="ARBA" id="ARBA00022989"/>
    </source>
</evidence>
<evidence type="ECO:0000256" key="6">
    <source>
        <dbReference type="ARBA" id="ARBA00023136"/>
    </source>
</evidence>
<evidence type="ECO:0000256" key="1">
    <source>
        <dbReference type="ARBA" id="ARBA00004651"/>
    </source>
</evidence>
<dbReference type="GO" id="GO:0098797">
    <property type="term" value="C:plasma membrane protein complex"/>
    <property type="evidence" value="ECO:0007669"/>
    <property type="project" value="TreeGrafter"/>
</dbReference>
<feature type="domain" description="ABC3 transporter permease C-terminal" evidence="8">
    <location>
        <begin position="270"/>
        <end position="387"/>
    </location>
</feature>
<feature type="transmembrane region" description="Helical" evidence="7">
    <location>
        <begin position="652"/>
        <end position="676"/>
    </location>
</feature>
<dbReference type="Proteomes" id="UP000046122">
    <property type="component" value="Unassembled WGS sequence"/>
</dbReference>
<keyword evidence="5 7" id="KW-1133">Transmembrane helix</keyword>
<dbReference type="AlphaFoldDB" id="A0A090G427"/>
<comment type="similarity">
    <text evidence="2">Belongs to the ABC-4 integral membrane protein family. LolC/E subfamily.</text>
</comment>
<evidence type="ECO:0000256" key="3">
    <source>
        <dbReference type="ARBA" id="ARBA00022475"/>
    </source>
</evidence>
<accession>A0A090G427</accession>
<gene>
    <name evidence="9" type="ORF">MPL3365_230101</name>
</gene>
<dbReference type="PANTHER" id="PTHR30489:SF0">
    <property type="entry name" value="LIPOPROTEIN-RELEASING SYSTEM TRANSMEMBRANE PROTEIN LOLE"/>
    <property type="match status" value="1"/>
</dbReference>
<feature type="transmembrane region" description="Helical" evidence="7">
    <location>
        <begin position="299"/>
        <end position="316"/>
    </location>
</feature>
<evidence type="ECO:0000313" key="10">
    <source>
        <dbReference type="Proteomes" id="UP000046122"/>
    </source>
</evidence>
<feature type="transmembrane region" description="Helical" evidence="7">
    <location>
        <begin position="750"/>
        <end position="771"/>
    </location>
</feature>
<feature type="transmembrane region" description="Helical" evidence="7">
    <location>
        <begin position="269"/>
        <end position="287"/>
    </location>
</feature>
<evidence type="ECO:0000256" key="7">
    <source>
        <dbReference type="SAM" id="Phobius"/>
    </source>
</evidence>
<sequence length="788" mass="85740">MVNVLDIKVLRDLWSMRFQVLSIAMLIAAGVAVFVMSVSNYRALVDAMESHYRNERFADLFASMTRAPLVIADRLREIDGIGIVEPRVAKPVRVIREDTNLPISGRIISLPADGQPLLNRLHLVQGRWPDPLHPEEVIINAAYAEARAVRMGEPIEVVLNGRLQDFRVVGSALSPEFVFATRSAVSLPDGRNFVVLWAAEDAVASAFDMKGAFNDVAMTLAPNASIAPVLDEVDRLLAPYGGTGAYDRGDQPSHRFLDDELAEQETLSIFMPSVFFGIATFLLNVVIGRMVEAQRGQIASLKALGFADGTIALHYFKLVTAIALLGSAMGLVLGCWFAVGVVGSYRAFFWFPSLDARFEPWLLVAATLVSVVAANLAAATSVYRIAVLPPAEAMRPATPPALRTFAWLQATGIGIIPLQYIIAARTTLGRPIRTLLSTIGTALAIPLILFGLYWFDAIDYMIDVSFSRAERGDAFLTFTGPASTNARYELMALPGVLNAELQRVVPVRLRAGYRTYRTSAIGLDPGSELKIFRDKALQPISVPADGVMLSRQIASQLDLHVGDRVSIEVLEGTRVVRDVIVRRISDDILGSSVTMDRSALNHLMREGPVANVAALRIDPAQSELVWSRIKSMPRIEGSSVKALWLSLFNDTIGGMVLIGALILAGFGMLIAIGVVYNSARIALQERAWELAGLRIIGLTRYEVSAVVVSELVAELVVAIPLGLLIGRYLIELIASARASQSFQIPAVIDPSSYVIASLLVIAAAFASFIMIRRRIDTLDLVAVLKTRD</sequence>
<evidence type="ECO:0000313" key="9">
    <source>
        <dbReference type="EMBL" id="CDX56215.1"/>
    </source>
</evidence>
<reference evidence="9 10" key="1">
    <citation type="submission" date="2014-08" db="EMBL/GenBank/DDBJ databases">
        <authorList>
            <person name="Moulin Lionel"/>
        </authorList>
    </citation>
    <scope>NUCLEOTIDE SEQUENCE [LARGE SCALE GENOMIC DNA]</scope>
</reference>
<proteinExistence type="inferred from homology"/>
<dbReference type="GO" id="GO:0044874">
    <property type="term" value="P:lipoprotein localization to outer membrane"/>
    <property type="evidence" value="ECO:0007669"/>
    <property type="project" value="TreeGrafter"/>
</dbReference>
<feature type="domain" description="ABC3 transporter permease C-terminal" evidence="8">
    <location>
        <begin position="662"/>
        <end position="774"/>
    </location>
</feature>
<feature type="transmembrane region" description="Helical" evidence="7">
    <location>
        <begin position="322"/>
        <end position="349"/>
    </location>
</feature>
<dbReference type="Pfam" id="PF02687">
    <property type="entry name" value="FtsX"/>
    <property type="match status" value="2"/>
</dbReference>
<comment type="subcellular location">
    <subcellularLocation>
        <location evidence="1">Cell membrane</location>
        <topology evidence="1">Multi-pass membrane protein</topology>
    </subcellularLocation>
</comment>
<dbReference type="PANTHER" id="PTHR30489">
    <property type="entry name" value="LIPOPROTEIN-RELEASING SYSTEM TRANSMEMBRANE PROTEIN LOLE"/>
    <property type="match status" value="1"/>
</dbReference>
<keyword evidence="4 7" id="KW-0812">Transmembrane</keyword>
<feature type="transmembrane region" description="Helical" evidence="7">
    <location>
        <begin position="361"/>
        <end position="385"/>
    </location>
</feature>
<feature type="transmembrane region" description="Helical" evidence="7">
    <location>
        <begin position="703"/>
        <end position="730"/>
    </location>
</feature>
<organism evidence="9 10">
    <name type="scientific">Mesorhizobium plurifarium</name>
    <dbReference type="NCBI Taxonomy" id="69974"/>
    <lineage>
        <taxon>Bacteria</taxon>
        <taxon>Pseudomonadati</taxon>
        <taxon>Pseudomonadota</taxon>
        <taxon>Alphaproteobacteria</taxon>
        <taxon>Hyphomicrobiales</taxon>
        <taxon>Phyllobacteriaceae</taxon>
        <taxon>Mesorhizobium</taxon>
    </lineage>
</organism>
<protein>
    <recommendedName>
        <fullName evidence="8">ABC3 transporter permease C-terminal domain-containing protein</fullName>
    </recommendedName>
</protein>
<feature type="transmembrane region" description="Helical" evidence="7">
    <location>
        <begin position="405"/>
        <end position="423"/>
    </location>
</feature>
<dbReference type="InterPro" id="IPR003838">
    <property type="entry name" value="ABC3_permease_C"/>
</dbReference>
<evidence type="ECO:0000256" key="4">
    <source>
        <dbReference type="ARBA" id="ARBA00022692"/>
    </source>
</evidence>
<evidence type="ECO:0000259" key="8">
    <source>
        <dbReference type="Pfam" id="PF02687"/>
    </source>
</evidence>
<feature type="transmembrane region" description="Helical" evidence="7">
    <location>
        <begin position="20"/>
        <end position="41"/>
    </location>
</feature>
<dbReference type="EMBL" id="CCNE01000016">
    <property type="protein sequence ID" value="CDX56215.1"/>
    <property type="molecule type" value="Genomic_DNA"/>
</dbReference>
<name>A0A090G427_MESPL</name>
<feature type="transmembrane region" description="Helical" evidence="7">
    <location>
        <begin position="435"/>
        <end position="455"/>
    </location>
</feature>
<keyword evidence="3" id="KW-1003">Cell membrane</keyword>
<dbReference type="InterPro" id="IPR051447">
    <property type="entry name" value="Lipoprotein-release_system"/>
</dbReference>
<keyword evidence="6 7" id="KW-0472">Membrane</keyword>
<evidence type="ECO:0000256" key="2">
    <source>
        <dbReference type="ARBA" id="ARBA00005236"/>
    </source>
</evidence>